<accession>A0A9W6GQ38</accession>
<dbReference type="AlphaFoldDB" id="A0A9W6GQ38"/>
<gene>
    <name evidence="2" type="ORF">PM10SUCC1_34560</name>
</gene>
<dbReference type="InterPro" id="IPR000182">
    <property type="entry name" value="GNAT_dom"/>
</dbReference>
<dbReference type="Proteomes" id="UP001144471">
    <property type="component" value="Unassembled WGS sequence"/>
</dbReference>
<feature type="domain" description="N-acetyltransferase" evidence="1">
    <location>
        <begin position="8"/>
        <end position="170"/>
    </location>
</feature>
<proteinExistence type="predicted"/>
<name>A0A9W6GQ38_9FUSO</name>
<dbReference type="PANTHER" id="PTHR43792:SF1">
    <property type="entry name" value="N-ACETYLTRANSFERASE DOMAIN-CONTAINING PROTEIN"/>
    <property type="match status" value="1"/>
</dbReference>
<dbReference type="Gene3D" id="3.40.630.30">
    <property type="match status" value="1"/>
</dbReference>
<evidence type="ECO:0000313" key="3">
    <source>
        <dbReference type="Proteomes" id="UP001144471"/>
    </source>
</evidence>
<dbReference type="InterPro" id="IPR051531">
    <property type="entry name" value="N-acetyltransferase"/>
</dbReference>
<dbReference type="PANTHER" id="PTHR43792">
    <property type="entry name" value="GNAT FAMILY, PUTATIVE (AFU_ORTHOLOGUE AFUA_3G00765)-RELATED-RELATED"/>
    <property type="match status" value="1"/>
</dbReference>
<dbReference type="InterPro" id="IPR016181">
    <property type="entry name" value="Acyl_CoA_acyltransferase"/>
</dbReference>
<evidence type="ECO:0000313" key="2">
    <source>
        <dbReference type="EMBL" id="GLI57942.1"/>
    </source>
</evidence>
<reference evidence="2" key="1">
    <citation type="submission" date="2022-12" db="EMBL/GenBank/DDBJ databases">
        <title>Reference genome sequencing for broad-spectrum identification of bacterial and archaeal isolates by mass spectrometry.</title>
        <authorList>
            <person name="Sekiguchi Y."/>
            <person name="Tourlousse D.M."/>
        </authorList>
    </citation>
    <scope>NUCLEOTIDE SEQUENCE</scope>
    <source>
        <strain evidence="2">10succ1</strain>
    </source>
</reference>
<evidence type="ECO:0000259" key="1">
    <source>
        <dbReference type="PROSITE" id="PS51186"/>
    </source>
</evidence>
<dbReference type="RefSeq" id="WP_281837618.1">
    <property type="nucleotide sequence ID" value="NZ_BSDY01000029.1"/>
</dbReference>
<keyword evidence="3" id="KW-1185">Reference proteome</keyword>
<protein>
    <submittedName>
        <fullName evidence="2">Acetyltransferase</fullName>
    </submittedName>
</protein>
<dbReference type="Pfam" id="PF13302">
    <property type="entry name" value="Acetyltransf_3"/>
    <property type="match status" value="1"/>
</dbReference>
<sequence length="177" mass="20465">MRLESERLILRKLRREDIDEVAPILGDIEVMYAWEKAFSREETAEWIEKNLEKYERDGYSYLIAHEKSGGECIGLIGPLVERVEGTEYPGIAYIIKKEYWKKGYAAEGAGACMTYLFNEGGAEEVVAQIKHDNEGSIGVARKLGMICRGKWVREYEGKRMPHYIFSIGREEFRRRSS</sequence>
<comment type="caution">
    <text evidence="2">The sequence shown here is derived from an EMBL/GenBank/DDBJ whole genome shotgun (WGS) entry which is preliminary data.</text>
</comment>
<dbReference type="SUPFAM" id="SSF55729">
    <property type="entry name" value="Acyl-CoA N-acyltransferases (Nat)"/>
    <property type="match status" value="1"/>
</dbReference>
<dbReference type="GO" id="GO:0016747">
    <property type="term" value="F:acyltransferase activity, transferring groups other than amino-acyl groups"/>
    <property type="evidence" value="ECO:0007669"/>
    <property type="project" value="InterPro"/>
</dbReference>
<dbReference type="PROSITE" id="PS51186">
    <property type="entry name" value="GNAT"/>
    <property type="match status" value="1"/>
</dbReference>
<organism evidence="2 3">
    <name type="scientific">Propionigenium maris DSM 9537</name>
    <dbReference type="NCBI Taxonomy" id="1123000"/>
    <lineage>
        <taxon>Bacteria</taxon>
        <taxon>Fusobacteriati</taxon>
        <taxon>Fusobacteriota</taxon>
        <taxon>Fusobacteriia</taxon>
        <taxon>Fusobacteriales</taxon>
        <taxon>Fusobacteriaceae</taxon>
        <taxon>Propionigenium</taxon>
    </lineage>
</organism>
<dbReference type="EMBL" id="BSDY01000029">
    <property type="protein sequence ID" value="GLI57942.1"/>
    <property type="molecule type" value="Genomic_DNA"/>
</dbReference>